<reference evidence="4" key="4">
    <citation type="journal article" date="2016" name="Gigascience">
        <title>De novo construction of an expanded transcriptome assembly for the western tarnished plant bug, Lygus hesperus.</title>
        <authorList>
            <person name="Tassone E.E."/>
            <person name="Geib S.M."/>
            <person name="Hall B."/>
            <person name="Fabrick J.A."/>
            <person name="Brent C.S."/>
            <person name="Hull J.J."/>
        </authorList>
    </citation>
    <scope>NUCLEOTIDE SEQUENCE</scope>
</reference>
<name>A0A0A9XUS4_LYGHE</name>
<feature type="region of interest" description="Disordered" evidence="1">
    <location>
        <begin position="81"/>
        <end position="106"/>
    </location>
</feature>
<protein>
    <submittedName>
        <fullName evidence="2">Histidine--tRNA ligase</fullName>
    </submittedName>
</protein>
<feature type="compositionally biased region" description="Polar residues" evidence="1">
    <location>
        <begin position="93"/>
        <end position="106"/>
    </location>
</feature>
<proteinExistence type="predicted"/>
<dbReference type="GO" id="GO:0016874">
    <property type="term" value="F:ligase activity"/>
    <property type="evidence" value="ECO:0007669"/>
    <property type="project" value="UniProtKB-KW"/>
</dbReference>
<keyword evidence="2" id="KW-0436">Ligase</keyword>
<dbReference type="AlphaFoldDB" id="A0A0A9XUS4"/>
<evidence type="ECO:0000313" key="2">
    <source>
        <dbReference type="EMBL" id="JAG23659.1"/>
    </source>
</evidence>
<evidence type="ECO:0000256" key="1">
    <source>
        <dbReference type="SAM" id="MobiDB-lite"/>
    </source>
</evidence>
<reference evidence="2" key="2">
    <citation type="submission" date="2014-07" db="EMBL/GenBank/DDBJ databases">
        <authorList>
            <person name="Hull J."/>
        </authorList>
    </citation>
    <scope>NUCLEOTIDE SEQUENCE</scope>
</reference>
<reference evidence="3" key="3">
    <citation type="submission" date="2014-09" db="EMBL/GenBank/DDBJ databases">
        <authorList>
            <person name="Magalhaes I.L.F."/>
            <person name="Oliveira U."/>
            <person name="Santos F.R."/>
            <person name="Vidigal T.H.D.A."/>
            <person name="Brescovit A.D."/>
            <person name="Santos A.J."/>
        </authorList>
    </citation>
    <scope>NUCLEOTIDE SEQUENCE</scope>
</reference>
<accession>A0A0A9XUS4</accession>
<organism evidence="2">
    <name type="scientific">Lygus hesperus</name>
    <name type="common">Western plant bug</name>
    <dbReference type="NCBI Taxonomy" id="30085"/>
    <lineage>
        <taxon>Eukaryota</taxon>
        <taxon>Metazoa</taxon>
        <taxon>Ecdysozoa</taxon>
        <taxon>Arthropoda</taxon>
        <taxon>Hexapoda</taxon>
        <taxon>Insecta</taxon>
        <taxon>Pterygota</taxon>
        <taxon>Neoptera</taxon>
        <taxon>Paraneoptera</taxon>
        <taxon>Hemiptera</taxon>
        <taxon>Heteroptera</taxon>
        <taxon>Panheteroptera</taxon>
        <taxon>Cimicomorpha</taxon>
        <taxon>Miridae</taxon>
        <taxon>Mirini</taxon>
        <taxon>Lygus</taxon>
    </lineage>
</organism>
<evidence type="ECO:0000313" key="4">
    <source>
        <dbReference type="EMBL" id="JAQ17132.1"/>
    </source>
</evidence>
<evidence type="ECO:0000313" key="3">
    <source>
        <dbReference type="EMBL" id="JAG50449.1"/>
    </source>
</evidence>
<sequence>MIFLPKPVSNSRTLDMSQSIYVKCPTCDKRYHTSTELCPYCRPVSSSLLTHSLSDVDRKMNDFKETLDKMAPELERIKKRLAEACRPRDSKNPIDTSSSKHPSGQL</sequence>
<feature type="compositionally biased region" description="Basic and acidic residues" evidence="1">
    <location>
        <begin position="81"/>
        <end position="92"/>
    </location>
</feature>
<dbReference type="EMBL" id="GDHC01001497">
    <property type="protein sequence ID" value="JAQ17132.1"/>
    <property type="molecule type" value="Transcribed_RNA"/>
</dbReference>
<reference evidence="2" key="1">
    <citation type="journal article" date="2014" name="PLoS ONE">
        <title>Transcriptome-Based Identification of ABC Transporters in the Western Tarnished Plant Bug Lygus hesperus.</title>
        <authorList>
            <person name="Hull J.J."/>
            <person name="Chaney K."/>
            <person name="Geib S.M."/>
            <person name="Fabrick J.A."/>
            <person name="Brent C.S."/>
            <person name="Walsh D."/>
            <person name="Lavine L.C."/>
        </authorList>
    </citation>
    <scope>NUCLEOTIDE SEQUENCE</scope>
</reference>
<dbReference type="EMBL" id="GBHO01019945">
    <property type="protein sequence ID" value="JAG23659.1"/>
    <property type="molecule type" value="Transcribed_RNA"/>
</dbReference>
<dbReference type="EMBL" id="GBRD01015377">
    <property type="protein sequence ID" value="JAG50449.1"/>
    <property type="molecule type" value="Transcribed_RNA"/>
</dbReference>
<gene>
    <name evidence="2" type="primary">hisS_27</name>
    <name evidence="2" type="ORF">CM83_39490</name>
    <name evidence="4" type="ORF">g.37630</name>
</gene>